<dbReference type="InterPro" id="IPR026004">
    <property type="entry name" value="Septum_form"/>
</dbReference>
<keyword evidence="3" id="KW-1185">Reference proteome</keyword>
<dbReference type="AlphaFoldDB" id="A0A021VQF1"/>
<dbReference type="Proteomes" id="UP000019753">
    <property type="component" value="Unassembled WGS sequence"/>
</dbReference>
<evidence type="ECO:0000313" key="3">
    <source>
        <dbReference type="Proteomes" id="UP000019753"/>
    </source>
</evidence>
<comment type="caution">
    <text evidence="2">The sequence shown here is derived from an EMBL/GenBank/DDBJ whole genome shotgun (WGS) entry which is preliminary data.</text>
</comment>
<sequence length="169" mass="17615">MRHSRSVPVALPLGLGAALVLSGCSLLGPADAVRDEESGEITQAAEANAFSVRVGDCLTLLGSAAEDAAEVESLPTVPCGEAHDSEVYASQLMTDAEYPGEEAAALAADEFCYAEFPGFVGTSYEESVLDFTTLYPTAQSWDMLDDREVLCMVIDGEGGVTGSLKGVAR</sequence>
<reference evidence="2 3" key="1">
    <citation type="submission" date="2014-01" db="EMBL/GenBank/DDBJ databases">
        <title>Actinotalea ferrariae CF5-4.</title>
        <authorList>
            <person name="Chen F."/>
            <person name="Li Y."/>
            <person name="Wang G."/>
        </authorList>
    </citation>
    <scope>NUCLEOTIDE SEQUENCE [LARGE SCALE GENOMIC DNA]</scope>
    <source>
        <strain evidence="2 3">CF5-4</strain>
    </source>
</reference>
<gene>
    <name evidence="2" type="ORF">N866_00930</name>
</gene>
<evidence type="ECO:0000259" key="1">
    <source>
        <dbReference type="Pfam" id="PF13845"/>
    </source>
</evidence>
<evidence type="ECO:0000313" key="2">
    <source>
        <dbReference type="EMBL" id="EYR63404.1"/>
    </source>
</evidence>
<accession>A0A021VQF1</accession>
<dbReference type="Pfam" id="PF13845">
    <property type="entry name" value="Septum_form"/>
    <property type="match status" value="1"/>
</dbReference>
<dbReference type="PROSITE" id="PS51257">
    <property type="entry name" value="PROKAR_LIPOPROTEIN"/>
    <property type="match status" value="1"/>
</dbReference>
<organism evidence="2 3">
    <name type="scientific">Actinotalea ferrariae CF5-4</name>
    <dbReference type="NCBI Taxonomy" id="948458"/>
    <lineage>
        <taxon>Bacteria</taxon>
        <taxon>Bacillati</taxon>
        <taxon>Actinomycetota</taxon>
        <taxon>Actinomycetes</taxon>
        <taxon>Micrococcales</taxon>
        <taxon>Cellulomonadaceae</taxon>
        <taxon>Actinotalea</taxon>
    </lineage>
</organism>
<name>A0A021VQF1_9CELL</name>
<protein>
    <recommendedName>
        <fullName evidence="1">Septum formation-related domain-containing protein</fullName>
    </recommendedName>
</protein>
<dbReference type="EMBL" id="AXCW01000096">
    <property type="protein sequence ID" value="EYR63404.1"/>
    <property type="molecule type" value="Genomic_DNA"/>
</dbReference>
<proteinExistence type="predicted"/>
<feature type="domain" description="Septum formation-related" evidence="1">
    <location>
        <begin position="55"/>
        <end position="154"/>
    </location>
</feature>
<dbReference type="RefSeq" id="WP_052022844.1">
    <property type="nucleotide sequence ID" value="NZ_AXCW01000096.1"/>
</dbReference>
<dbReference type="OrthoDB" id="3628931at2"/>